<evidence type="ECO:0000256" key="6">
    <source>
        <dbReference type="ARBA" id="ARBA00022989"/>
    </source>
</evidence>
<dbReference type="Proteomes" id="UP000018418">
    <property type="component" value="Unassembled WGS sequence"/>
</dbReference>
<proteinExistence type="inferred from homology"/>
<accession>V2UTI6</accession>
<reference evidence="10 11" key="1">
    <citation type="submission" date="2013-10" db="EMBL/GenBank/DDBJ databases">
        <title>The Genome Sequence of Acinetobacter brisouii CIP 110357.</title>
        <authorList>
            <consortium name="The Broad Institute Genomics Platform"/>
            <consortium name="The Broad Institute Genome Sequencing Center for Infectious Disease"/>
            <person name="Cerqueira G."/>
            <person name="Feldgarden M."/>
            <person name="Courvalin P."/>
            <person name="Grillot-Courvalin C."/>
            <person name="Clermont D."/>
            <person name="Rocha E."/>
            <person name="Yoon E.-J."/>
            <person name="Nemec A."/>
            <person name="Young S.K."/>
            <person name="Zeng Q."/>
            <person name="Gargeya S."/>
            <person name="Fitzgerald M."/>
            <person name="Abouelleil A."/>
            <person name="Alvarado L."/>
            <person name="Berlin A.M."/>
            <person name="Chapman S.B."/>
            <person name="Gainer-Dewar J."/>
            <person name="Goldberg J."/>
            <person name="Gnerre S."/>
            <person name="Griggs A."/>
            <person name="Gujja S."/>
            <person name="Hansen M."/>
            <person name="Howarth C."/>
            <person name="Imamovic A."/>
            <person name="Ireland A."/>
            <person name="Larimer J."/>
            <person name="McCowan C."/>
            <person name="Murphy C."/>
            <person name="Pearson M."/>
            <person name="Poon T.W."/>
            <person name="Priest M."/>
            <person name="Roberts A."/>
            <person name="Saif S."/>
            <person name="Shea T."/>
            <person name="Sykes S."/>
            <person name="Wortman J."/>
            <person name="Nusbaum C."/>
            <person name="Birren B."/>
        </authorList>
    </citation>
    <scope>NUCLEOTIDE SEQUENCE [LARGE SCALE GENOMIC DNA]</scope>
    <source>
        <strain evidence="10 11">CIP 110357</strain>
    </source>
</reference>
<feature type="transmembrane region" description="Helical" evidence="9">
    <location>
        <begin position="114"/>
        <end position="135"/>
    </location>
</feature>
<dbReference type="PATRIC" id="fig|1341683.3.peg.1044"/>
<keyword evidence="3" id="KW-1003">Cell membrane</keyword>
<comment type="subcellular location">
    <subcellularLocation>
        <location evidence="1">Cell inner membrane</location>
        <topology evidence="1">Multi-pass membrane protein</topology>
    </subcellularLocation>
</comment>
<keyword evidence="4" id="KW-0997">Cell inner membrane</keyword>
<evidence type="ECO:0000256" key="3">
    <source>
        <dbReference type="ARBA" id="ARBA00022475"/>
    </source>
</evidence>
<organism evidence="10 11">
    <name type="scientific">Acinetobacter brisouii CIP 110357</name>
    <dbReference type="NCBI Taxonomy" id="1341683"/>
    <lineage>
        <taxon>Bacteria</taxon>
        <taxon>Pseudomonadati</taxon>
        <taxon>Pseudomonadota</taxon>
        <taxon>Gammaproteobacteria</taxon>
        <taxon>Moraxellales</taxon>
        <taxon>Moraxellaceae</taxon>
        <taxon>Acinetobacter</taxon>
    </lineage>
</organism>
<evidence type="ECO:0008006" key="12">
    <source>
        <dbReference type="Google" id="ProtNLM"/>
    </source>
</evidence>
<dbReference type="PANTHER" id="PTHR30574">
    <property type="entry name" value="INNER MEMBRANE PROTEIN YEDE"/>
    <property type="match status" value="1"/>
</dbReference>
<keyword evidence="6 9" id="KW-1133">Transmembrane helix</keyword>
<name>V2UTI6_9GAMM</name>
<feature type="transmembrane region" description="Helical" evidence="9">
    <location>
        <begin position="75"/>
        <end position="93"/>
    </location>
</feature>
<dbReference type="EMBL" id="AYEU01000004">
    <property type="protein sequence ID" value="ESK51960.1"/>
    <property type="molecule type" value="Genomic_DNA"/>
</dbReference>
<dbReference type="OrthoDB" id="9814020at2"/>
<comment type="similarity">
    <text evidence="8">Belongs to the TsuA/YedE (TC 9.B.102) family.</text>
</comment>
<protein>
    <recommendedName>
        <fullName evidence="12">Sulphur transport domain-containing protein</fullName>
    </recommendedName>
</protein>
<dbReference type="AlphaFoldDB" id="V2UTI6"/>
<dbReference type="STRING" id="396323.VH98_07045"/>
<dbReference type="GO" id="GO:0005886">
    <property type="term" value="C:plasma membrane"/>
    <property type="evidence" value="ECO:0007669"/>
    <property type="project" value="UniProtKB-SubCell"/>
</dbReference>
<evidence type="ECO:0000313" key="10">
    <source>
        <dbReference type="EMBL" id="ESK51960.1"/>
    </source>
</evidence>
<dbReference type="PANTHER" id="PTHR30574:SF1">
    <property type="entry name" value="SULPHUR TRANSPORT DOMAIN-CONTAINING PROTEIN"/>
    <property type="match status" value="1"/>
</dbReference>
<evidence type="ECO:0000256" key="1">
    <source>
        <dbReference type="ARBA" id="ARBA00004429"/>
    </source>
</evidence>
<comment type="caution">
    <text evidence="10">The sequence shown here is derived from an EMBL/GenBank/DDBJ whole genome shotgun (WGS) entry which is preliminary data.</text>
</comment>
<evidence type="ECO:0000256" key="4">
    <source>
        <dbReference type="ARBA" id="ARBA00022519"/>
    </source>
</evidence>
<feature type="transmembrane region" description="Helical" evidence="9">
    <location>
        <begin position="6"/>
        <end position="23"/>
    </location>
</feature>
<keyword evidence="11" id="KW-1185">Reference proteome</keyword>
<evidence type="ECO:0000256" key="7">
    <source>
        <dbReference type="ARBA" id="ARBA00023136"/>
    </source>
</evidence>
<gene>
    <name evidence="10" type="ORF">P255_01055</name>
</gene>
<dbReference type="HOGENOM" id="CLU_122700_1_0_6"/>
<dbReference type="InterPro" id="IPR007272">
    <property type="entry name" value="Sulf_transp_TsuA/YedE"/>
</dbReference>
<dbReference type="RefSeq" id="WP_004901161.1">
    <property type="nucleotide sequence ID" value="NZ_BBTI01000008.1"/>
</dbReference>
<evidence type="ECO:0000256" key="5">
    <source>
        <dbReference type="ARBA" id="ARBA00022692"/>
    </source>
</evidence>
<evidence type="ECO:0000313" key="11">
    <source>
        <dbReference type="Proteomes" id="UP000018418"/>
    </source>
</evidence>
<keyword evidence="5 9" id="KW-0812">Transmembrane</keyword>
<keyword evidence="7 9" id="KW-0472">Membrane</keyword>
<sequence length="137" mass="14572">MHEYALAFCGGVLLGIATISYLYSVGKIAGVSGLIAQMLTPKSWFSTPAFWFLLGLIVMPFVYHQFLDLPVEVKASPWVLMLSGLLVGVGTRLGSGCTSGHGICGLSRLSTRSFVAVGCFMACAFLTVLVTRYLLGG</sequence>
<evidence type="ECO:0000256" key="8">
    <source>
        <dbReference type="ARBA" id="ARBA00035655"/>
    </source>
</evidence>
<evidence type="ECO:0000256" key="2">
    <source>
        <dbReference type="ARBA" id="ARBA00022448"/>
    </source>
</evidence>
<evidence type="ECO:0000256" key="9">
    <source>
        <dbReference type="SAM" id="Phobius"/>
    </source>
</evidence>
<keyword evidence="2" id="KW-0813">Transport</keyword>
<feature type="transmembrane region" description="Helical" evidence="9">
    <location>
        <begin position="44"/>
        <end position="63"/>
    </location>
</feature>